<feature type="signal peptide" evidence="1">
    <location>
        <begin position="1"/>
        <end position="22"/>
    </location>
</feature>
<dbReference type="SUPFAM" id="SSF55797">
    <property type="entry name" value="PR-1-like"/>
    <property type="match status" value="1"/>
</dbReference>
<dbReference type="CDD" id="cd05379">
    <property type="entry name" value="CAP_bacterial"/>
    <property type="match status" value="1"/>
</dbReference>
<feature type="domain" description="SCP" evidence="2">
    <location>
        <begin position="47"/>
        <end position="151"/>
    </location>
</feature>
<evidence type="ECO:0000256" key="1">
    <source>
        <dbReference type="SAM" id="SignalP"/>
    </source>
</evidence>
<dbReference type="RefSeq" id="WP_076732773.1">
    <property type="nucleotide sequence ID" value="NZ_CP019352.1"/>
</dbReference>
<gene>
    <name evidence="3" type="ORF">BWR22_06470</name>
</gene>
<evidence type="ECO:0000313" key="3">
    <source>
        <dbReference type="EMBL" id="APX99967.1"/>
    </source>
</evidence>
<dbReference type="EMBL" id="CP019352">
    <property type="protein sequence ID" value="APX99967.1"/>
    <property type="molecule type" value="Genomic_DNA"/>
</dbReference>
<evidence type="ECO:0000259" key="2">
    <source>
        <dbReference type="Pfam" id="PF00188"/>
    </source>
</evidence>
<dbReference type="Pfam" id="PF00188">
    <property type="entry name" value="CAP"/>
    <property type="match status" value="1"/>
</dbReference>
<protein>
    <recommendedName>
        <fullName evidence="2">SCP domain-containing protein</fullName>
    </recommendedName>
</protein>
<dbReference type="PANTHER" id="PTHR31157:SF1">
    <property type="entry name" value="SCP DOMAIN-CONTAINING PROTEIN"/>
    <property type="match status" value="1"/>
</dbReference>
<sequence>MKTNLNLLLLALFLILATSCSKENVEDTELGNIIIPEAKTIEIEIMELINAYRIENGLNALSNHGLIKSQTYSHSDYMAETDNISHLNFYSRKNFLVNNAGANIVTENVAYGYSSAETVVNAWINSEGHRINMLGDYTNFDVSAEQNDEGKWYFTNIFMKN</sequence>
<dbReference type="InterPro" id="IPR014044">
    <property type="entry name" value="CAP_dom"/>
</dbReference>
<keyword evidence="1" id="KW-0732">Signal</keyword>
<dbReference type="PROSITE" id="PS51257">
    <property type="entry name" value="PROKAR_LIPOPROTEIN"/>
    <property type="match status" value="1"/>
</dbReference>
<organism evidence="3 4">
    <name type="scientific">Lacinutrix venerupis</name>
    <dbReference type="NCBI Taxonomy" id="1486034"/>
    <lineage>
        <taxon>Bacteria</taxon>
        <taxon>Pseudomonadati</taxon>
        <taxon>Bacteroidota</taxon>
        <taxon>Flavobacteriia</taxon>
        <taxon>Flavobacteriales</taxon>
        <taxon>Flavobacteriaceae</taxon>
        <taxon>Lacinutrix</taxon>
    </lineage>
</organism>
<dbReference type="AlphaFoldDB" id="A0AAC9LN80"/>
<dbReference type="Gene3D" id="3.40.33.10">
    <property type="entry name" value="CAP"/>
    <property type="match status" value="1"/>
</dbReference>
<name>A0AAC9LN80_9FLAO</name>
<dbReference type="InterPro" id="IPR035940">
    <property type="entry name" value="CAP_sf"/>
</dbReference>
<accession>A0AAC9LN80</accession>
<proteinExistence type="predicted"/>
<dbReference type="Proteomes" id="UP000187506">
    <property type="component" value="Chromosome"/>
</dbReference>
<reference evidence="3 4" key="1">
    <citation type="submission" date="2017-01" db="EMBL/GenBank/DDBJ databases">
        <title>Complete genome of Lacinutrix venerupis DOK2-8 isolated from seawater in Dokdo.</title>
        <authorList>
            <person name="Chi W.-J."/>
            <person name="Kim J.H."/>
        </authorList>
    </citation>
    <scope>NUCLEOTIDE SEQUENCE [LARGE SCALE GENOMIC DNA]</scope>
    <source>
        <strain evidence="3 4">DOK2-8</strain>
    </source>
</reference>
<dbReference type="PANTHER" id="PTHR31157">
    <property type="entry name" value="SCP DOMAIN-CONTAINING PROTEIN"/>
    <property type="match status" value="1"/>
</dbReference>
<feature type="chain" id="PRO_5041967893" description="SCP domain-containing protein" evidence="1">
    <location>
        <begin position="23"/>
        <end position="161"/>
    </location>
</feature>
<dbReference type="KEGG" id="lvn:BWR22_06470"/>
<keyword evidence="4" id="KW-1185">Reference proteome</keyword>
<evidence type="ECO:0000313" key="4">
    <source>
        <dbReference type="Proteomes" id="UP000187506"/>
    </source>
</evidence>